<reference evidence="2" key="1">
    <citation type="submission" date="2020-09" db="EMBL/GenBank/DDBJ databases">
        <title>Genome-Enabled Discovery of Anthraquinone Biosynthesis in Senna tora.</title>
        <authorList>
            <person name="Kang S.-H."/>
            <person name="Pandey R.P."/>
            <person name="Lee C.-M."/>
            <person name="Sim J.-S."/>
            <person name="Jeong J.-T."/>
            <person name="Choi B.-S."/>
            <person name="Jung M."/>
            <person name="Ginzburg D."/>
            <person name="Zhao K."/>
            <person name="Won S.Y."/>
            <person name="Oh T.-J."/>
            <person name="Yu Y."/>
            <person name="Kim N.-H."/>
            <person name="Lee O.R."/>
            <person name="Lee T.-H."/>
            <person name="Bashyal P."/>
            <person name="Kim T.-S."/>
            <person name="Lee W.-H."/>
            <person name="Kawkins C."/>
            <person name="Kim C.-K."/>
            <person name="Kim J.S."/>
            <person name="Ahn B.O."/>
            <person name="Rhee S.Y."/>
            <person name="Sohng J.K."/>
        </authorList>
    </citation>
    <scope>NUCLEOTIDE SEQUENCE</scope>
    <source>
        <tissue evidence="2">Leaf</tissue>
    </source>
</reference>
<feature type="region of interest" description="Disordered" evidence="1">
    <location>
        <begin position="72"/>
        <end position="117"/>
    </location>
</feature>
<dbReference type="Proteomes" id="UP000634136">
    <property type="component" value="Unassembled WGS sequence"/>
</dbReference>
<sequence length="117" mass="12946">MTTSPKMMVDVIDHLVGALGQVEGSQPSSTIAEVQEEGEGDSSRLPKRAWVDDSCLQLLGRLVMKLVEREGNGGRWKDPLAHEEEHAPGLNDKTTRNTLTVQRERIGDEKGRYGGKY</sequence>
<dbReference type="AlphaFoldDB" id="A0A834X9L8"/>
<feature type="region of interest" description="Disordered" evidence="1">
    <location>
        <begin position="22"/>
        <end position="45"/>
    </location>
</feature>
<dbReference type="EMBL" id="JAAIUW010000002">
    <property type="protein sequence ID" value="KAF7841673.1"/>
    <property type="molecule type" value="Genomic_DNA"/>
</dbReference>
<protein>
    <submittedName>
        <fullName evidence="2">Uncharacterized protein</fullName>
    </submittedName>
</protein>
<evidence type="ECO:0000313" key="3">
    <source>
        <dbReference type="Proteomes" id="UP000634136"/>
    </source>
</evidence>
<evidence type="ECO:0000256" key="1">
    <source>
        <dbReference type="SAM" id="MobiDB-lite"/>
    </source>
</evidence>
<evidence type="ECO:0000313" key="2">
    <source>
        <dbReference type="EMBL" id="KAF7841673.1"/>
    </source>
</evidence>
<comment type="caution">
    <text evidence="2">The sequence shown here is derived from an EMBL/GenBank/DDBJ whole genome shotgun (WGS) entry which is preliminary data.</text>
</comment>
<feature type="compositionally biased region" description="Basic and acidic residues" evidence="1">
    <location>
        <begin position="72"/>
        <end position="87"/>
    </location>
</feature>
<organism evidence="2 3">
    <name type="scientific">Senna tora</name>
    <dbReference type="NCBI Taxonomy" id="362788"/>
    <lineage>
        <taxon>Eukaryota</taxon>
        <taxon>Viridiplantae</taxon>
        <taxon>Streptophyta</taxon>
        <taxon>Embryophyta</taxon>
        <taxon>Tracheophyta</taxon>
        <taxon>Spermatophyta</taxon>
        <taxon>Magnoliopsida</taxon>
        <taxon>eudicotyledons</taxon>
        <taxon>Gunneridae</taxon>
        <taxon>Pentapetalae</taxon>
        <taxon>rosids</taxon>
        <taxon>fabids</taxon>
        <taxon>Fabales</taxon>
        <taxon>Fabaceae</taxon>
        <taxon>Caesalpinioideae</taxon>
        <taxon>Cassia clade</taxon>
        <taxon>Senna</taxon>
    </lineage>
</organism>
<feature type="compositionally biased region" description="Basic and acidic residues" evidence="1">
    <location>
        <begin position="102"/>
        <end position="117"/>
    </location>
</feature>
<keyword evidence="3" id="KW-1185">Reference proteome</keyword>
<gene>
    <name evidence="2" type="ORF">G2W53_003971</name>
</gene>
<proteinExistence type="predicted"/>
<name>A0A834X9L8_9FABA</name>
<accession>A0A834X9L8</accession>
<feature type="compositionally biased region" description="Polar residues" evidence="1">
    <location>
        <begin position="23"/>
        <end position="32"/>
    </location>
</feature>